<gene>
    <name evidence="2" type="ORF">BGZ97_004542</name>
</gene>
<sequence length="316" mass="34461">MNPRKSVPRPPAEFHIRSTTTTTTTTPTYNPNKNSTATYSNTSSHLDKALPAPPKRALFKGLKTRLRSHSFSSSTFSFPTSSSQDHHQHSVLTLASSCGSRSSSTVSATPESVAQEYARTIKSLWKMVEDEEQAHRLVEASHSLSGSIPTIADIVPGARVVNRPPYVDTMNAAPRRPSLPLLMTVPPIQEEEETSTSSSSFTSTTSPTRAPFSPRPLSGPHRHHSVSFIALDKTPHCTTKPTINNNNATALVVSTSNEMDDTVADLEVSPVGLSDASEEDEDYAEDSEEEEERAVVHVAQKISVYRGRSFCWSQPS</sequence>
<dbReference type="OrthoDB" id="2437180at2759"/>
<feature type="compositionally biased region" description="Acidic residues" evidence="1">
    <location>
        <begin position="276"/>
        <end position="292"/>
    </location>
</feature>
<feature type="compositionally biased region" description="Low complexity" evidence="1">
    <location>
        <begin position="19"/>
        <end position="28"/>
    </location>
</feature>
<dbReference type="EMBL" id="JAAAIN010002145">
    <property type="protein sequence ID" value="KAG0296403.1"/>
    <property type="molecule type" value="Genomic_DNA"/>
</dbReference>
<feature type="region of interest" description="Disordered" evidence="1">
    <location>
        <begin position="189"/>
        <end position="223"/>
    </location>
</feature>
<organism evidence="2 3">
    <name type="scientific">Linnemannia gamsii</name>
    <dbReference type="NCBI Taxonomy" id="64522"/>
    <lineage>
        <taxon>Eukaryota</taxon>
        <taxon>Fungi</taxon>
        <taxon>Fungi incertae sedis</taxon>
        <taxon>Mucoromycota</taxon>
        <taxon>Mortierellomycotina</taxon>
        <taxon>Mortierellomycetes</taxon>
        <taxon>Mortierellales</taxon>
        <taxon>Mortierellaceae</taxon>
        <taxon>Linnemannia</taxon>
    </lineage>
</organism>
<feature type="region of interest" description="Disordered" evidence="1">
    <location>
        <begin position="1"/>
        <end position="51"/>
    </location>
</feature>
<evidence type="ECO:0000313" key="3">
    <source>
        <dbReference type="Proteomes" id="UP000823405"/>
    </source>
</evidence>
<feature type="compositionally biased region" description="Low complexity" evidence="1">
    <location>
        <begin position="195"/>
        <end position="216"/>
    </location>
</feature>
<proteinExistence type="predicted"/>
<feature type="region of interest" description="Disordered" evidence="1">
    <location>
        <begin position="269"/>
        <end position="295"/>
    </location>
</feature>
<comment type="caution">
    <text evidence="2">The sequence shown here is derived from an EMBL/GenBank/DDBJ whole genome shotgun (WGS) entry which is preliminary data.</text>
</comment>
<name>A0A9P6UFT6_9FUNG</name>
<dbReference type="Proteomes" id="UP000823405">
    <property type="component" value="Unassembled WGS sequence"/>
</dbReference>
<reference evidence="2" key="1">
    <citation type="journal article" date="2020" name="Fungal Divers.">
        <title>Resolving the Mortierellaceae phylogeny through synthesis of multi-gene phylogenetics and phylogenomics.</title>
        <authorList>
            <person name="Vandepol N."/>
            <person name="Liber J."/>
            <person name="Desiro A."/>
            <person name="Na H."/>
            <person name="Kennedy M."/>
            <person name="Barry K."/>
            <person name="Grigoriev I.V."/>
            <person name="Miller A.N."/>
            <person name="O'Donnell K."/>
            <person name="Stajich J.E."/>
            <person name="Bonito G."/>
        </authorList>
    </citation>
    <scope>NUCLEOTIDE SEQUENCE</scope>
    <source>
        <strain evidence="2">NVP60</strain>
    </source>
</reference>
<evidence type="ECO:0000256" key="1">
    <source>
        <dbReference type="SAM" id="MobiDB-lite"/>
    </source>
</evidence>
<dbReference type="AlphaFoldDB" id="A0A9P6UFT6"/>
<accession>A0A9P6UFT6</accession>
<evidence type="ECO:0000313" key="2">
    <source>
        <dbReference type="EMBL" id="KAG0296403.1"/>
    </source>
</evidence>
<feature type="compositionally biased region" description="Polar residues" evidence="1">
    <location>
        <begin position="29"/>
        <end position="44"/>
    </location>
</feature>
<keyword evidence="3" id="KW-1185">Reference proteome</keyword>
<protein>
    <submittedName>
        <fullName evidence="2">Uncharacterized protein</fullName>
    </submittedName>
</protein>